<organism evidence="1">
    <name type="scientific">marine sediment metagenome</name>
    <dbReference type="NCBI Taxonomy" id="412755"/>
    <lineage>
        <taxon>unclassified sequences</taxon>
        <taxon>metagenomes</taxon>
        <taxon>ecological metagenomes</taxon>
    </lineage>
</organism>
<evidence type="ECO:0000313" key="1">
    <source>
        <dbReference type="EMBL" id="GAG35981.1"/>
    </source>
</evidence>
<comment type="caution">
    <text evidence="1">The sequence shown here is derived from an EMBL/GenBank/DDBJ whole genome shotgun (WGS) entry which is preliminary data.</text>
</comment>
<reference evidence="1" key="1">
    <citation type="journal article" date="2014" name="Front. Microbiol.">
        <title>High frequency of phylogenetically diverse reductive dehalogenase-homologous genes in deep subseafloor sedimentary metagenomes.</title>
        <authorList>
            <person name="Kawai M."/>
            <person name="Futagami T."/>
            <person name="Toyoda A."/>
            <person name="Takaki Y."/>
            <person name="Nishi S."/>
            <person name="Hori S."/>
            <person name="Arai W."/>
            <person name="Tsubouchi T."/>
            <person name="Morono Y."/>
            <person name="Uchiyama I."/>
            <person name="Ito T."/>
            <person name="Fujiyama A."/>
            <person name="Inagaki F."/>
            <person name="Takami H."/>
        </authorList>
    </citation>
    <scope>NUCLEOTIDE SEQUENCE</scope>
    <source>
        <strain evidence="1">Expedition CK06-06</strain>
    </source>
</reference>
<feature type="non-terminal residue" evidence="1">
    <location>
        <position position="1"/>
    </location>
</feature>
<dbReference type="AlphaFoldDB" id="X0YGR1"/>
<evidence type="ECO:0008006" key="2">
    <source>
        <dbReference type="Google" id="ProtNLM"/>
    </source>
</evidence>
<proteinExistence type="predicted"/>
<gene>
    <name evidence="1" type="ORF">S01H1_68935</name>
</gene>
<accession>X0YGR1</accession>
<name>X0YGR1_9ZZZZ</name>
<dbReference type="EMBL" id="BARS01045735">
    <property type="protein sequence ID" value="GAG35981.1"/>
    <property type="molecule type" value="Genomic_DNA"/>
</dbReference>
<protein>
    <recommendedName>
        <fullName evidence="2">Aminoglycoside phosphotransferase domain-containing protein</fullName>
    </recommendedName>
</protein>
<sequence length="121" mass="13367">AAILDFDSVRIAPAVTDLANGMLQFSIVGGRPNPADWPDYLDQAKAMQVLNGYRKVIKPPKNQLHSLLDLMIETIIAEAVLPIATTGFFGNLSGDDFLKMILRKAEWLSKNRKKLTEAIEA</sequence>